<comment type="subcellular location">
    <subcellularLocation>
        <location evidence="2">Cell membrane</location>
        <topology evidence="2">Peripheral membrane protein</topology>
        <orientation evidence="2">Cytoplasmic side</orientation>
    </subcellularLocation>
</comment>
<feature type="region of interest" description="Disordered" evidence="16">
    <location>
        <begin position="830"/>
        <end position="854"/>
    </location>
</feature>
<evidence type="ECO:0000256" key="10">
    <source>
        <dbReference type="ARBA" id="ARBA00022840"/>
    </source>
</evidence>
<dbReference type="FunFam" id="3.40.50.300:FF:000113">
    <property type="entry name" value="Preprotein translocase subunit SecA"/>
    <property type="match status" value="1"/>
</dbReference>
<dbReference type="PRINTS" id="PR00906">
    <property type="entry name" value="SECA"/>
</dbReference>
<dbReference type="FunFam" id="3.90.1440.10:FF:000001">
    <property type="entry name" value="Preprotein translocase subunit SecA"/>
    <property type="match status" value="1"/>
</dbReference>
<dbReference type="SMART" id="SM00958">
    <property type="entry name" value="SecA_PP_bind"/>
    <property type="match status" value="1"/>
</dbReference>
<evidence type="ECO:0000256" key="14">
    <source>
        <dbReference type="ARBA" id="ARBA00023136"/>
    </source>
</evidence>
<evidence type="ECO:0000256" key="15">
    <source>
        <dbReference type="SAM" id="Coils"/>
    </source>
</evidence>
<organism evidence="20">
    <name type="scientific">hydrothermal vent metagenome</name>
    <dbReference type="NCBI Taxonomy" id="652676"/>
    <lineage>
        <taxon>unclassified sequences</taxon>
        <taxon>metagenomes</taxon>
        <taxon>ecological metagenomes</taxon>
    </lineage>
</organism>
<evidence type="ECO:0000256" key="7">
    <source>
        <dbReference type="ARBA" id="ARBA00022723"/>
    </source>
</evidence>
<dbReference type="InterPro" id="IPR020937">
    <property type="entry name" value="SecA_CS"/>
</dbReference>
<keyword evidence="11" id="KW-0653">Protein transport</keyword>
<dbReference type="InterPro" id="IPR011130">
    <property type="entry name" value="SecA_preprotein_X-link_dom"/>
</dbReference>
<dbReference type="InterPro" id="IPR014018">
    <property type="entry name" value="SecA_motor_DEAD"/>
</dbReference>
<dbReference type="AlphaFoldDB" id="A0A1W1DMG4"/>
<dbReference type="GO" id="GO:0043952">
    <property type="term" value="P:protein transport by the Sec complex"/>
    <property type="evidence" value="ECO:0007669"/>
    <property type="project" value="TreeGrafter"/>
</dbReference>
<evidence type="ECO:0000256" key="5">
    <source>
        <dbReference type="ARBA" id="ARBA00022475"/>
    </source>
</evidence>
<proteinExistence type="inferred from homology"/>
<accession>A0A1W1DMG4</accession>
<dbReference type="PANTHER" id="PTHR30612">
    <property type="entry name" value="SECA INNER MEMBRANE COMPONENT OF SEC PROTEIN SECRETION SYSTEM"/>
    <property type="match status" value="1"/>
</dbReference>
<dbReference type="GO" id="GO:0031522">
    <property type="term" value="C:cell envelope Sec protein transport complex"/>
    <property type="evidence" value="ECO:0007669"/>
    <property type="project" value="TreeGrafter"/>
</dbReference>
<dbReference type="EMBL" id="FPHV01000202">
    <property type="protein sequence ID" value="SFV82553.1"/>
    <property type="molecule type" value="Genomic_DNA"/>
</dbReference>
<dbReference type="InterPro" id="IPR044722">
    <property type="entry name" value="SecA_SF2_C"/>
</dbReference>
<dbReference type="Pfam" id="PF01043">
    <property type="entry name" value="SecA_PP_bind"/>
    <property type="match status" value="1"/>
</dbReference>
<evidence type="ECO:0000256" key="8">
    <source>
        <dbReference type="ARBA" id="ARBA00022741"/>
    </source>
</evidence>
<keyword evidence="7" id="KW-0479">Metal-binding</keyword>
<dbReference type="CDD" id="cd18803">
    <property type="entry name" value="SF2_C_secA"/>
    <property type="match status" value="1"/>
</dbReference>
<dbReference type="NCBIfam" id="NF009538">
    <property type="entry name" value="PRK12904.1"/>
    <property type="match status" value="1"/>
</dbReference>
<dbReference type="InterPro" id="IPR011115">
    <property type="entry name" value="SecA_DEAD"/>
</dbReference>
<keyword evidence="10" id="KW-0067">ATP-binding</keyword>
<dbReference type="GO" id="GO:0004386">
    <property type="term" value="F:helicase activity"/>
    <property type="evidence" value="ECO:0007669"/>
    <property type="project" value="UniProtKB-KW"/>
</dbReference>
<dbReference type="SUPFAM" id="SSF52540">
    <property type="entry name" value="P-loop containing nucleoside triphosphate hydrolases"/>
    <property type="match status" value="2"/>
</dbReference>
<evidence type="ECO:0000259" key="19">
    <source>
        <dbReference type="PROSITE" id="PS51196"/>
    </source>
</evidence>
<comment type="cofactor">
    <cofactor evidence="1">
        <name>Zn(2+)</name>
        <dbReference type="ChEBI" id="CHEBI:29105"/>
    </cofactor>
</comment>
<keyword evidence="15" id="KW-0175">Coiled coil</keyword>
<protein>
    <submittedName>
        <fullName evidence="20">Protein export cytoplasm protein SecA ATPase RNA helicase (TC 3.A.5.1.1)</fullName>
    </submittedName>
</protein>
<dbReference type="PANTHER" id="PTHR30612:SF0">
    <property type="entry name" value="CHLOROPLAST PROTEIN-TRANSPORTING ATPASE"/>
    <property type="match status" value="1"/>
</dbReference>
<dbReference type="GO" id="GO:0005886">
    <property type="term" value="C:plasma membrane"/>
    <property type="evidence" value="ECO:0007669"/>
    <property type="project" value="UniProtKB-SubCell"/>
</dbReference>
<keyword evidence="20" id="KW-0347">Helicase</keyword>
<dbReference type="InterPro" id="IPR011116">
    <property type="entry name" value="SecA_Wing/Scaffold"/>
</dbReference>
<dbReference type="InterPro" id="IPR036266">
    <property type="entry name" value="SecA_Wing/Scaffold_sf"/>
</dbReference>
<dbReference type="PROSITE" id="PS51192">
    <property type="entry name" value="HELICASE_ATP_BIND_1"/>
    <property type="match status" value="1"/>
</dbReference>
<dbReference type="InterPro" id="IPR036670">
    <property type="entry name" value="SecA_X-link_sf"/>
</dbReference>
<feature type="domain" description="Helicase C-terminal" evidence="18">
    <location>
        <begin position="428"/>
        <end position="630"/>
    </location>
</feature>
<evidence type="ECO:0000256" key="6">
    <source>
        <dbReference type="ARBA" id="ARBA00022490"/>
    </source>
</evidence>
<dbReference type="Pfam" id="PF02810">
    <property type="entry name" value="SEC-C"/>
    <property type="match status" value="1"/>
</dbReference>
<keyword evidence="20" id="KW-0378">Hydrolase</keyword>
<dbReference type="PROSITE" id="PS51194">
    <property type="entry name" value="HELICASE_CTER"/>
    <property type="match status" value="1"/>
</dbReference>
<keyword evidence="14" id="KW-0472">Membrane</keyword>
<dbReference type="InterPro" id="IPR027417">
    <property type="entry name" value="P-loop_NTPase"/>
</dbReference>
<keyword evidence="6" id="KW-0963">Cytoplasm</keyword>
<dbReference type="SUPFAM" id="SSF81767">
    <property type="entry name" value="Pre-protein crosslinking domain of SecA"/>
    <property type="match status" value="1"/>
</dbReference>
<evidence type="ECO:0000256" key="9">
    <source>
        <dbReference type="ARBA" id="ARBA00022833"/>
    </source>
</evidence>
<keyword evidence="5" id="KW-1003">Cell membrane</keyword>
<dbReference type="FunFam" id="1.10.3060.10:FF:000003">
    <property type="entry name" value="Protein translocase subunit SecA"/>
    <property type="match status" value="1"/>
</dbReference>
<feature type="domain" description="Helicase ATP-binding" evidence="17">
    <location>
        <begin position="91"/>
        <end position="249"/>
    </location>
</feature>
<evidence type="ECO:0000259" key="17">
    <source>
        <dbReference type="PROSITE" id="PS51192"/>
    </source>
</evidence>
<dbReference type="Gene3D" id="3.90.1440.10">
    <property type="entry name" value="SecA, preprotein cross-linking domain"/>
    <property type="match status" value="1"/>
</dbReference>
<dbReference type="InterPro" id="IPR004027">
    <property type="entry name" value="SEC_C_motif"/>
</dbReference>
<evidence type="ECO:0000256" key="2">
    <source>
        <dbReference type="ARBA" id="ARBA00004413"/>
    </source>
</evidence>
<evidence type="ECO:0000259" key="18">
    <source>
        <dbReference type="PROSITE" id="PS51194"/>
    </source>
</evidence>
<evidence type="ECO:0000256" key="3">
    <source>
        <dbReference type="ARBA" id="ARBA00007650"/>
    </source>
</evidence>
<keyword evidence="8" id="KW-0547">Nucleotide-binding</keyword>
<name>A0A1W1DMG4_9ZZZZ</name>
<dbReference type="GO" id="GO:0046872">
    <property type="term" value="F:metal ion binding"/>
    <property type="evidence" value="ECO:0007669"/>
    <property type="project" value="UniProtKB-KW"/>
</dbReference>
<keyword evidence="9" id="KW-0862">Zinc</keyword>
<dbReference type="Pfam" id="PF07516">
    <property type="entry name" value="SecA_SW"/>
    <property type="match status" value="1"/>
</dbReference>
<feature type="compositionally biased region" description="Low complexity" evidence="16">
    <location>
        <begin position="835"/>
        <end position="847"/>
    </location>
</feature>
<evidence type="ECO:0000256" key="11">
    <source>
        <dbReference type="ARBA" id="ARBA00022927"/>
    </source>
</evidence>
<evidence type="ECO:0000256" key="13">
    <source>
        <dbReference type="ARBA" id="ARBA00023010"/>
    </source>
</evidence>
<dbReference type="Gene3D" id="1.10.3060.10">
    <property type="entry name" value="Helical scaffold and wing domains of SecA"/>
    <property type="match status" value="1"/>
</dbReference>
<dbReference type="GO" id="GO:0006605">
    <property type="term" value="P:protein targeting"/>
    <property type="evidence" value="ECO:0007669"/>
    <property type="project" value="InterPro"/>
</dbReference>
<dbReference type="Gene3D" id="3.40.50.300">
    <property type="entry name" value="P-loop containing nucleotide triphosphate hydrolases"/>
    <property type="match status" value="2"/>
</dbReference>
<keyword evidence="4" id="KW-0813">Transport</keyword>
<dbReference type="Pfam" id="PF21090">
    <property type="entry name" value="P-loop_SecA"/>
    <property type="match status" value="1"/>
</dbReference>
<evidence type="ECO:0000256" key="12">
    <source>
        <dbReference type="ARBA" id="ARBA00022967"/>
    </source>
</evidence>
<evidence type="ECO:0000256" key="4">
    <source>
        <dbReference type="ARBA" id="ARBA00022448"/>
    </source>
</evidence>
<dbReference type="NCBIfam" id="TIGR00963">
    <property type="entry name" value="secA"/>
    <property type="match status" value="1"/>
</dbReference>
<dbReference type="GO" id="GO:0005829">
    <property type="term" value="C:cytosol"/>
    <property type="evidence" value="ECO:0007669"/>
    <property type="project" value="TreeGrafter"/>
</dbReference>
<dbReference type="NCBIfam" id="NF006630">
    <property type="entry name" value="PRK09200.1"/>
    <property type="match status" value="1"/>
</dbReference>
<dbReference type="CDD" id="cd17928">
    <property type="entry name" value="DEXDc_SecA"/>
    <property type="match status" value="1"/>
</dbReference>
<dbReference type="InterPro" id="IPR014001">
    <property type="entry name" value="Helicase_ATP-bd"/>
</dbReference>
<reference evidence="20" key="1">
    <citation type="submission" date="2016-10" db="EMBL/GenBank/DDBJ databases">
        <authorList>
            <person name="de Groot N.N."/>
        </authorList>
    </citation>
    <scope>NUCLEOTIDE SEQUENCE</scope>
</reference>
<dbReference type="GO" id="GO:0005524">
    <property type="term" value="F:ATP binding"/>
    <property type="evidence" value="ECO:0007669"/>
    <property type="project" value="UniProtKB-KW"/>
</dbReference>
<dbReference type="Pfam" id="PF07517">
    <property type="entry name" value="SecA_DEAD"/>
    <property type="match status" value="1"/>
</dbReference>
<dbReference type="SMART" id="SM00957">
    <property type="entry name" value="SecA_DEAD"/>
    <property type="match status" value="1"/>
</dbReference>
<comment type="similarity">
    <text evidence="3">Belongs to the SecA family.</text>
</comment>
<gene>
    <name evidence="20" type="ORF">MNB_SUP05-6-378</name>
</gene>
<keyword evidence="13" id="KW-0811">Translocation</keyword>
<feature type="coiled-coil region" evidence="15">
    <location>
        <begin position="16"/>
        <end position="50"/>
    </location>
</feature>
<dbReference type="GO" id="GO:0006886">
    <property type="term" value="P:intracellular protein transport"/>
    <property type="evidence" value="ECO:0007669"/>
    <property type="project" value="InterPro"/>
</dbReference>
<dbReference type="SUPFAM" id="SSF81886">
    <property type="entry name" value="Helical scaffold and wing domains of SecA"/>
    <property type="match status" value="1"/>
</dbReference>
<evidence type="ECO:0000256" key="1">
    <source>
        <dbReference type="ARBA" id="ARBA00001947"/>
    </source>
</evidence>
<keyword evidence="12" id="KW-1278">Translocase</keyword>
<sequence>MNIINKVVAKIVGSRNDRLIKKLSKAVDQINALETELQGLSDKELSAKTQFFKQQLEQQVTLDSLLPAAFAVIREASVRVLGLRHHDVQMIGGMVLNEGNIAEMGTGEGKTLVATLPAYLNALGGAGVHVVTVNDYLAARDAQWMGKVFNFLDLSVGIVTSSMPPEDKQVAYACDVVYATNNELGFDYLRDNMAFTTEQKVQRELNFAIIDEVDSILIDEARTPLIISGPADDYSAVYQAINKMIPSFNKQTESGEGKEIVIKEAGDYTVDEKHKQVFLTDDGHAKAEEMLINAGALPEGASLYDASNILLMQHISSALRAHVLFQKDVDYIVQEDEVVIVDEFTGRTMPGRRWSEGLHQAIEAKESVSIKKENQTLASITFQNYFRLYNKLSGMTGTADTEAVEFQDIYALETVVVPPNQPSTRNDMSDQIYLTLEEKLEAIALDVESCQKSGQPVLVGTSSIENSEAISALLEQRKINHEVLNAKQHEREAQIIANAGSIGAVTIATNMAGRGTDIVLGGKLVEDANDKQKADWAEQHEAVIQAGGLHIVGTERNESRRVDNQLRGRSGRQGDVGSTRFYLSLEDNLMRIFASEKMAAMMQRLGMEKGEAIEHKMVNRAIENAQKKVEGMNYDARKHLLEYDDVANDQRRVIYQLRDELMSVNDVQDRFIQIREGVIGDLFIGYISAEQAEEDWDTEGLHNALKADYSADFPLQQWLDEGVDVDELESRIVQGLGAICDYKEGIVGAESMRGFEKAVMLQTLDHYWKEHLAAMDYLRQSVNLRGYAQKNPTQEFKRESFTMFESLLETINIEIVKSLSSVTINENTKADDVEQQNNEEAQAQHEALGTTGVDDHEVEAATQEDEQTKVEKVGRNDLCPCGSGKKYKNCHG</sequence>
<dbReference type="PROSITE" id="PS01312">
    <property type="entry name" value="SECA"/>
    <property type="match status" value="1"/>
</dbReference>
<dbReference type="GO" id="GO:0017038">
    <property type="term" value="P:protein import"/>
    <property type="evidence" value="ECO:0007669"/>
    <property type="project" value="InterPro"/>
</dbReference>
<dbReference type="HAMAP" id="MF_01382">
    <property type="entry name" value="SecA"/>
    <property type="match status" value="1"/>
</dbReference>
<feature type="domain" description="SecA family profile" evidence="19">
    <location>
        <begin position="5"/>
        <end position="614"/>
    </location>
</feature>
<dbReference type="InterPro" id="IPR000185">
    <property type="entry name" value="SecA"/>
</dbReference>
<dbReference type="InterPro" id="IPR001650">
    <property type="entry name" value="Helicase_C-like"/>
</dbReference>
<evidence type="ECO:0000256" key="16">
    <source>
        <dbReference type="SAM" id="MobiDB-lite"/>
    </source>
</evidence>
<dbReference type="PROSITE" id="PS51196">
    <property type="entry name" value="SECA_MOTOR_DEAD"/>
    <property type="match status" value="1"/>
</dbReference>
<evidence type="ECO:0000313" key="20">
    <source>
        <dbReference type="EMBL" id="SFV82553.1"/>
    </source>
</evidence>